<keyword evidence="1" id="KW-0812">Transmembrane</keyword>
<dbReference type="Proteomes" id="UP000020773">
    <property type="component" value="Unassembled WGS sequence"/>
</dbReference>
<organism evidence="3 4">
    <name type="scientific">Bacteroides fragilis str. 3998T(B)3</name>
    <dbReference type="NCBI Taxonomy" id="1339316"/>
    <lineage>
        <taxon>Bacteria</taxon>
        <taxon>Pseudomonadati</taxon>
        <taxon>Bacteroidota</taxon>
        <taxon>Bacteroidia</taxon>
        <taxon>Bacteroidales</taxon>
        <taxon>Bacteroidaceae</taxon>
        <taxon>Bacteroides</taxon>
    </lineage>
</organism>
<proteinExistence type="predicted"/>
<reference evidence="3 4" key="1">
    <citation type="submission" date="2014-02" db="EMBL/GenBank/DDBJ databases">
        <authorList>
            <person name="Sears C."/>
            <person name="Carroll K."/>
            <person name="Sack B.R."/>
            <person name="Qadri F."/>
            <person name="Myers L.L."/>
            <person name="Chung G.-T."/>
            <person name="Escheverria P."/>
            <person name="Fraser C.M."/>
            <person name="Sadzewicz L."/>
            <person name="Shefchek K.A."/>
            <person name="Tallon L."/>
            <person name="Das S.P."/>
            <person name="Daugherty S."/>
            <person name="Mongodin E.F."/>
        </authorList>
    </citation>
    <scope>NUCLEOTIDE SEQUENCE [LARGE SCALE GENOMIC DNA]</scope>
    <source>
        <strain evidence="3">3998T</strain>
        <strain evidence="4">3998T(B)3</strain>
    </source>
</reference>
<protein>
    <submittedName>
        <fullName evidence="3">Putative membrane protein</fullName>
    </submittedName>
</protein>
<feature type="transmembrane region" description="Helical" evidence="1">
    <location>
        <begin position="26"/>
        <end position="51"/>
    </location>
</feature>
<evidence type="ECO:0000256" key="1">
    <source>
        <dbReference type="SAM" id="Phobius"/>
    </source>
</evidence>
<name>A0A015XEY8_BACFG</name>
<dbReference type="GeneID" id="92756098"/>
<evidence type="ECO:0000313" key="2">
    <source>
        <dbReference type="EMBL" id="EXY88716.1"/>
    </source>
</evidence>
<dbReference type="AlphaFoldDB" id="A0A015XEY8"/>
<accession>A0A015XEY8</accession>
<sequence length="83" mass="9430">MRNEEKNKWKQKSSNLPLGIKAKVGLAVKVGAVALGFHVWGIDFIWVVLGFTFCYDILRGIFSCLVSLVALIGFFYFLFTHIF</sequence>
<comment type="caution">
    <text evidence="3">The sequence shown here is derived from an EMBL/GenBank/DDBJ whole genome shotgun (WGS) entry which is preliminary data.</text>
</comment>
<keyword evidence="1" id="KW-0472">Membrane</keyword>
<dbReference type="RefSeq" id="WP_004319132.1">
    <property type="nucleotide sequence ID" value="NZ_JGDB01000080.1"/>
</dbReference>
<evidence type="ECO:0000313" key="4">
    <source>
        <dbReference type="Proteomes" id="UP000020773"/>
    </source>
</evidence>
<evidence type="ECO:0000313" key="3">
    <source>
        <dbReference type="EMBL" id="EXY91155.1"/>
    </source>
</evidence>
<dbReference type="EMBL" id="JGDB01000080">
    <property type="protein sequence ID" value="EXY91155.1"/>
    <property type="molecule type" value="Genomic_DNA"/>
</dbReference>
<dbReference type="PATRIC" id="fig|1339316.3.peg.2087"/>
<keyword evidence="1" id="KW-1133">Transmembrane helix</keyword>
<dbReference type="EMBL" id="JGDB01000274">
    <property type="protein sequence ID" value="EXY88716.1"/>
    <property type="molecule type" value="Genomic_DNA"/>
</dbReference>
<feature type="transmembrane region" description="Helical" evidence="1">
    <location>
        <begin position="57"/>
        <end position="79"/>
    </location>
</feature>
<gene>
    <name evidence="3" type="ORF">M125_2172</name>
    <name evidence="2" type="ORF">M125_4644</name>
</gene>